<evidence type="ECO:0000259" key="1">
    <source>
        <dbReference type="Pfam" id="PF00266"/>
    </source>
</evidence>
<dbReference type="PANTHER" id="PTHR43586:SF21">
    <property type="entry name" value="PYRIDOXAL PHOSPHATE (PLP)-DEPENDENT ASPARTATE AMINOTRANSFERASE SUPERFAMILY"/>
    <property type="match status" value="1"/>
</dbReference>
<dbReference type="Gene3D" id="3.40.640.10">
    <property type="entry name" value="Type I PLP-dependent aspartate aminotransferase-like (Major domain)"/>
    <property type="match status" value="1"/>
</dbReference>
<dbReference type="EMBL" id="BAAAMJ010000029">
    <property type="protein sequence ID" value="GAA1916698.1"/>
    <property type="molecule type" value="Genomic_DNA"/>
</dbReference>
<comment type="caution">
    <text evidence="2">The sequence shown here is derived from an EMBL/GenBank/DDBJ whole genome shotgun (WGS) entry which is preliminary data.</text>
</comment>
<evidence type="ECO:0000313" key="3">
    <source>
        <dbReference type="Proteomes" id="UP001501303"/>
    </source>
</evidence>
<sequence length="357" mass="37398">MESLLQGERPQFAPDTTYLNTAAHGLLPAGTVTAIRTAADEMAGGLLDQVAYYRAVEEARASYARLLGVGAHRVATGSTVAVHTALVAGSLPPGAEVLVAQDEFSSLVTPFTTRGDLRLRQVPLEKIADAVRPETALVAVSAAQSLDGRVADLTALRTAAAQHGARTLVDLTQAAGWLPVSAEDFDFTVCGAYKWLLCPRGTSFLTVPEDGGGLRSLHAGWLAGQEPWDSCYGPVKVLASDARRFDEGPPFLSYLGAVRSLELIERVGRSAIAAHDLALAGRFRAGLADLGMTPVPADSPIVSVPGTGDVAEELNRAGVRASVRGGSLRVSFHLYNTAGDVDRALDALAGPVGRKRP</sequence>
<dbReference type="Proteomes" id="UP001501303">
    <property type="component" value="Unassembled WGS sequence"/>
</dbReference>
<dbReference type="InterPro" id="IPR015421">
    <property type="entry name" value="PyrdxlP-dep_Trfase_major"/>
</dbReference>
<keyword evidence="2" id="KW-0808">Transferase</keyword>
<dbReference type="GO" id="GO:0008483">
    <property type="term" value="F:transaminase activity"/>
    <property type="evidence" value="ECO:0007669"/>
    <property type="project" value="UniProtKB-KW"/>
</dbReference>
<dbReference type="InterPro" id="IPR000192">
    <property type="entry name" value="Aminotrans_V_dom"/>
</dbReference>
<reference evidence="2 3" key="1">
    <citation type="journal article" date="2019" name="Int. J. Syst. Evol. Microbiol.">
        <title>The Global Catalogue of Microorganisms (GCM) 10K type strain sequencing project: providing services to taxonomists for standard genome sequencing and annotation.</title>
        <authorList>
            <consortium name="The Broad Institute Genomics Platform"/>
            <consortium name="The Broad Institute Genome Sequencing Center for Infectious Disease"/>
            <person name="Wu L."/>
            <person name="Ma J."/>
        </authorList>
    </citation>
    <scope>NUCLEOTIDE SEQUENCE [LARGE SCALE GENOMIC DNA]</scope>
    <source>
        <strain evidence="2 3">JCM 13581</strain>
    </source>
</reference>
<protein>
    <submittedName>
        <fullName evidence="2">Aminotransferase class V-fold PLP-dependent enzyme</fullName>
    </submittedName>
</protein>
<proteinExistence type="predicted"/>
<keyword evidence="3" id="KW-1185">Reference proteome</keyword>
<accession>A0ABN2PAG3</accession>
<gene>
    <name evidence="2" type="ORF">GCM10009716_27320</name>
</gene>
<dbReference type="Gene3D" id="3.90.1150.10">
    <property type="entry name" value="Aspartate Aminotransferase, domain 1"/>
    <property type="match status" value="1"/>
</dbReference>
<dbReference type="InterPro" id="IPR015422">
    <property type="entry name" value="PyrdxlP-dep_Trfase_small"/>
</dbReference>
<dbReference type="SUPFAM" id="SSF53383">
    <property type="entry name" value="PLP-dependent transferases"/>
    <property type="match status" value="1"/>
</dbReference>
<keyword evidence="2" id="KW-0032">Aminotransferase</keyword>
<dbReference type="Pfam" id="PF00266">
    <property type="entry name" value="Aminotran_5"/>
    <property type="match status" value="1"/>
</dbReference>
<dbReference type="PANTHER" id="PTHR43586">
    <property type="entry name" value="CYSTEINE DESULFURASE"/>
    <property type="match status" value="1"/>
</dbReference>
<evidence type="ECO:0000313" key="2">
    <source>
        <dbReference type="EMBL" id="GAA1916698.1"/>
    </source>
</evidence>
<feature type="domain" description="Aminotransferase class V" evidence="1">
    <location>
        <begin position="52"/>
        <end position="343"/>
    </location>
</feature>
<dbReference type="RefSeq" id="WP_344261982.1">
    <property type="nucleotide sequence ID" value="NZ_BAAAMJ010000029.1"/>
</dbReference>
<organism evidence="2 3">
    <name type="scientific">Streptomyces sodiiphilus</name>
    <dbReference type="NCBI Taxonomy" id="226217"/>
    <lineage>
        <taxon>Bacteria</taxon>
        <taxon>Bacillati</taxon>
        <taxon>Actinomycetota</taxon>
        <taxon>Actinomycetes</taxon>
        <taxon>Kitasatosporales</taxon>
        <taxon>Streptomycetaceae</taxon>
        <taxon>Streptomyces</taxon>
    </lineage>
</organism>
<dbReference type="InterPro" id="IPR015424">
    <property type="entry name" value="PyrdxlP-dep_Trfase"/>
</dbReference>
<name>A0ABN2PAG3_9ACTN</name>